<dbReference type="InterPro" id="IPR036397">
    <property type="entry name" value="RNaseH_sf"/>
</dbReference>
<comment type="caution">
    <text evidence="6">The sequence shown here is derived from an EMBL/GenBank/DDBJ whole genome shotgun (WGS) entry which is preliminary data.</text>
</comment>
<dbReference type="InterPro" id="IPR002298">
    <property type="entry name" value="DNA_polymerase_A"/>
</dbReference>
<evidence type="ECO:0000256" key="2">
    <source>
        <dbReference type="ARBA" id="ARBA00012417"/>
    </source>
</evidence>
<dbReference type="Gene3D" id="3.30.70.370">
    <property type="match status" value="1"/>
</dbReference>
<sequence>MPAKEIWAVDFEYRQTDLCGELPEIRCFCAAELHSGRTIKLWVDELTDQPPIDFGSHTILLAHNWKAEISCFKALGWPDPHNPIDTMIEADRVKMTAGSGYRPTSLKRLLEQSKLPAIEEKEEMRELAMENRRSALFSPAERQALLDYCLEDCLALLKLWPKIRATINSYIPDEETAFFWAHRRAKYVFCCADSDLYGVPVNQQLWDKMITKQPQIHSGLHARLKESYGCSDGVAHFKIAGLKQYIQHNQLKWPMTPTGLPKTDEDTLDRMAATNPQLIQFADLFKTLRKARAGNLNIHNGRCYSKIWPFAQAGTRNSAKSNFIFSAARWLRGLIKPEPGTGLAYLDYGREEVLIQAVLAQCPAYQKAYYSEDMHTANGKRFGLILEDMDKASFKAARTLAKTCTFRIQYGGQAVGLSQSLGISLAKAEQIIRAYRRDFPEIQQWRQRVESTAIAQRYLVSPDGSVLKFNENINPRTACNFPIQATGAAILRWTQIRLRGQGIKVLCPVHDAILVEYPLEKKEETLRICQEEMVAAGKLFLNENKLLVDVENEVAAPDSFPTGNPEIWDLVMELIN</sequence>
<comment type="catalytic activity">
    <reaction evidence="4">
        <text>DNA(n) + a 2'-deoxyribonucleoside 5'-triphosphate = DNA(n+1) + diphosphate</text>
        <dbReference type="Rhea" id="RHEA:22508"/>
        <dbReference type="Rhea" id="RHEA-COMP:17339"/>
        <dbReference type="Rhea" id="RHEA-COMP:17340"/>
        <dbReference type="ChEBI" id="CHEBI:33019"/>
        <dbReference type="ChEBI" id="CHEBI:61560"/>
        <dbReference type="ChEBI" id="CHEBI:173112"/>
        <dbReference type="EC" id="2.7.7.7"/>
    </reaction>
</comment>
<dbReference type="EMBL" id="JACNJZ010000208">
    <property type="protein sequence ID" value="MBC8318992.1"/>
    <property type="molecule type" value="Genomic_DNA"/>
</dbReference>
<dbReference type="SUPFAM" id="SSF53098">
    <property type="entry name" value="Ribonuclease H-like"/>
    <property type="match status" value="1"/>
</dbReference>
<dbReference type="GO" id="GO:0006261">
    <property type="term" value="P:DNA-templated DNA replication"/>
    <property type="evidence" value="ECO:0007669"/>
    <property type="project" value="InterPro"/>
</dbReference>
<evidence type="ECO:0000259" key="5">
    <source>
        <dbReference type="SMART" id="SM00482"/>
    </source>
</evidence>
<dbReference type="InterPro" id="IPR043502">
    <property type="entry name" value="DNA/RNA_pol_sf"/>
</dbReference>
<dbReference type="SMART" id="SM00482">
    <property type="entry name" value="POLAc"/>
    <property type="match status" value="1"/>
</dbReference>
<evidence type="ECO:0000313" key="6">
    <source>
        <dbReference type="EMBL" id="MBC8318992.1"/>
    </source>
</evidence>
<organism evidence="6 7">
    <name type="scientific">Candidatus Desulfobia pelagia</name>
    <dbReference type="NCBI Taxonomy" id="2841692"/>
    <lineage>
        <taxon>Bacteria</taxon>
        <taxon>Pseudomonadati</taxon>
        <taxon>Thermodesulfobacteriota</taxon>
        <taxon>Desulfobulbia</taxon>
        <taxon>Desulfobulbales</taxon>
        <taxon>Desulfobulbaceae</taxon>
        <taxon>Candidatus Desulfobia</taxon>
    </lineage>
</organism>
<dbReference type="EC" id="2.7.7.7" evidence="2"/>
<dbReference type="SUPFAM" id="SSF56672">
    <property type="entry name" value="DNA/RNA polymerases"/>
    <property type="match status" value="1"/>
</dbReference>
<dbReference type="Gene3D" id="3.30.420.10">
    <property type="entry name" value="Ribonuclease H-like superfamily/Ribonuclease H"/>
    <property type="match status" value="1"/>
</dbReference>
<feature type="domain" description="DNA-directed DNA polymerase family A palm" evidence="5">
    <location>
        <begin position="328"/>
        <end position="521"/>
    </location>
</feature>
<dbReference type="GO" id="GO:0006302">
    <property type="term" value="P:double-strand break repair"/>
    <property type="evidence" value="ECO:0007669"/>
    <property type="project" value="TreeGrafter"/>
</dbReference>
<dbReference type="InterPro" id="IPR012337">
    <property type="entry name" value="RNaseH-like_sf"/>
</dbReference>
<dbReference type="Pfam" id="PF00476">
    <property type="entry name" value="DNA_pol_A"/>
    <property type="match status" value="1"/>
</dbReference>
<comment type="similarity">
    <text evidence="1">Belongs to the DNA polymerase type-A family.</text>
</comment>
<dbReference type="PANTHER" id="PTHR10133">
    <property type="entry name" value="DNA POLYMERASE I"/>
    <property type="match status" value="1"/>
</dbReference>
<protein>
    <recommendedName>
        <fullName evidence="2">DNA-directed DNA polymerase</fullName>
        <ecNumber evidence="2">2.7.7.7</ecNumber>
    </recommendedName>
</protein>
<dbReference type="InterPro" id="IPR001098">
    <property type="entry name" value="DNA-dir_DNA_pol_A_palm_dom"/>
</dbReference>
<keyword evidence="3" id="KW-0235">DNA replication</keyword>
<proteinExistence type="inferred from homology"/>
<dbReference type="AlphaFoldDB" id="A0A8J6NGM5"/>
<accession>A0A8J6NGM5</accession>
<name>A0A8J6NGM5_9BACT</name>
<dbReference type="Gene3D" id="1.10.150.20">
    <property type="entry name" value="5' to 3' exonuclease, C-terminal subdomain"/>
    <property type="match status" value="1"/>
</dbReference>
<dbReference type="GO" id="GO:0003887">
    <property type="term" value="F:DNA-directed DNA polymerase activity"/>
    <property type="evidence" value="ECO:0007669"/>
    <property type="project" value="UniProtKB-EC"/>
</dbReference>
<reference evidence="6 7" key="1">
    <citation type="submission" date="2020-08" db="EMBL/GenBank/DDBJ databases">
        <title>Bridging the membrane lipid divide: bacteria of the FCB group superphylum have the potential to synthesize archaeal ether lipids.</title>
        <authorList>
            <person name="Villanueva L."/>
            <person name="Von Meijenfeldt F.A.B."/>
            <person name="Westbye A.B."/>
            <person name="Yadav S."/>
            <person name="Hopmans E.C."/>
            <person name="Dutilh B.E."/>
            <person name="Sinninghe Damste J.S."/>
        </authorList>
    </citation>
    <scope>NUCLEOTIDE SEQUENCE [LARGE SCALE GENOMIC DNA]</scope>
    <source>
        <strain evidence="6">NIOZ-UU47</strain>
    </source>
</reference>
<dbReference type="PRINTS" id="PR00868">
    <property type="entry name" value="DNAPOLI"/>
</dbReference>
<dbReference type="GO" id="GO:0003677">
    <property type="term" value="F:DNA binding"/>
    <property type="evidence" value="ECO:0007669"/>
    <property type="project" value="InterPro"/>
</dbReference>
<dbReference type="Proteomes" id="UP000614424">
    <property type="component" value="Unassembled WGS sequence"/>
</dbReference>
<evidence type="ECO:0000256" key="1">
    <source>
        <dbReference type="ARBA" id="ARBA00007705"/>
    </source>
</evidence>
<gene>
    <name evidence="6" type="ORF">H8E41_13930</name>
</gene>
<evidence type="ECO:0000313" key="7">
    <source>
        <dbReference type="Proteomes" id="UP000614424"/>
    </source>
</evidence>
<dbReference type="PANTHER" id="PTHR10133:SF27">
    <property type="entry name" value="DNA POLYMERASE NU"/>
    <property type="match status" value="1"/>
</dbReference>
<evidence type="ECO:0000256" key="3">
    <source>
        <dbReference type="ARBA" id="ARBA00022705"/>
    </source>
</evidence>
<evidence type="ECO:0000256" key="4">
    <source>
        <dbReference type="ARBA" id="ARBA00049244"/>
    </source>
</evidence>